<comment type="caution">
    <text evidence="1">The sequence shown here is derived from an EMBL/GenBank/DDBJ whole genome shotgun (WGS) entry which is preliminary data.</text>
</comment>
<accession>A0A8J5K3X8</accession>
<gene>
    <name evidence="1" type="ORF">Hamer_G019010</name>
</gene>
<reference evidence="1" key="1">
    <citation type="journal article" date="2021" name="Sci. Adv.">
        <title>The American lobster genome reveals insights on longevity, neural, and immune adaptations.</title>
        <authorList>
            <person name="Polinski J.M."/>
            <person name="Zimin A.V."/>
            <person name="Clark K.F."/>
            <person name="Kohn A.B."/>
            <person name="Sadowski N."/>
            <person name="Timp W."/>
            <person name="Ptitsyn A."/>
            <person name="Khanna P."/>
            <person name="Romanova D.Y."/>
            <person name="Williams P."/>
            <person name="Greenwood S.J."/>
            <person name="Moroz L.L."/>
            <person name="Walt D.R."/>
            <person name="Bodnar A.G."/>
        </authorList>
    </citation>
    <scope>NUCLEOTIDE SEQUENCE</scope>
    <source>
        <strain evidence="1">GMGI-L3</strain>
    </source>
</reference>
<organism evidence="1 2">
    <name type="scientific">Homarus americanus</name>
    <name type="common">American lobster</name>
    <dbReference type="NCBI Taxonomy" id="6706"/>
    <lineage>
        <taxon>Eukaryota</taxon>
        <taxon>Metazoa</taxon>
        <taxon>Ecdysozoa</taxon>
        <taxon>Arthropoda</taxon>
        <taxon>Crustacea</taxon>
        <taxon>Multicrustacea</taxon>
        <taxon>Malacostraca</taxon>
        <taxon>Eumalacostraca</taxon>
        <taxon>Eucarida</taxon>
        <taxon>Decapoda</taxon>
        <taxon>Pleocyemata</taxon>
        <taxon>Astacidea</taxon>
        <taxon>Nephropoidea</taxon>
        <taxon>Nephropidae</taxon>
        <taxon>Homarus</taxon>
    </lineage>
</organism>
<dbReference type="AlphaFoldDB" id="A0A8J5K3X8"/>
<evidence type="ECO:0000313" key="1">
    <source>
        <dbReference type="EMBL" id="KAG7167621.1"/>
    </source>
</evidence>
<dbReference type="Proteomes" id="UP000747542">
    <property type="component" value="Unassembled WGS sequence"/>
</dbReference>
<protein>
    <submittedName>
        <fullName evidence="1">Uncharacterized protein</fullName>
    </submittedName>
</protein>
<evidence type="ECO:0000313" key="2">
    <source>
        <dbReference type="Proteomes" id="UP000747542"/>
    </source>
</evidence>
<name>A0A8J5K3X8_HOMAM</name>
<keyword evidence="2" id="KW-1185">Reference proteome</keyword>
<sequence>MKNTTSIDMRILAQAAKILRRDILEKRQVFSGSFSTTSEADSVVPTLRCFLHILLDCPGIDVDIPPASSRKIVLPLAQTIMHNSVGKRLPNPQSV</sequence>
<proteinExistence type="predicted"/>
<dbReference type="EMBL" id="JAHLQT010021370">
    <property type="protein sequence ID" value="KAG7167621.1"/>
    <property type="molecule type" value="Genomic_DNA"/>
</dbReference>